<proteinExistence type="inferred from homology"/>
<sequence length="226" mass="26482">MHEIDKEELGEDGLDREWRRLLRNEFNKEYFIRIRQRLLGTEYLPAEGNLYEFTKYTRPNEIRVVIVGQDPYQRSEEATGMAFSAPVGNRRIPSSLKTIYRAIQRDYPNYEAPKCGNLKRWAEQGVLLLNDTLTVEEGCPGSHIGIGWSIFTDEIVRRICDLNECVVFLLCGVQARSKANIIDKRKHHVIETVHPSHYTAVKFIESQNFLKINEFLRRRKQAEIIW</sequence>
<dbReference type="InterPro" id="IPR036895">
    <property type="entry name" value="Uracil-DNA_glycosylase-like_sf"/>
</dbReference>
<evidence type="ECO:0000256" key="1">
    <source>
        <dbReference type="ARBA" id="ARBA00008184"/>
    </source>
</evidence>
<evidence type="ECO:0000256" key="3">
    <source>
        <dbReference type="ARBA" id="ARBA00022801"/>
    </source>
</evidence>
<dbReference type="GO" id="GO:0097510">
    <property type="term" value="P:base-excision repair, AP site formation via deaminated base removal"/>
    <property type="evidence" value="ECO:0007669"/>
    <property type="project" value="TreeGrafter"/>
</dbReference>
<dbReference type="OrthoDB" id="10031947at2759"/>
<keyword evidence="4 6" id="KW-0234">DNA repair</keyword>
<comment type="function">
    <text evidence="6">Excises uracil residues from the DNA which can arise as a result of misincorporation of dUMP residues by DNA polymerase or due to deamination of cytosine.</text>
</comment>
<dbReference type="SUPFAM" id="SSF52141">
    <property type="entry name" value="Uracil-DNA glycosylase-like"/>
    <property type="match status" value="1"/>
</dbReference>
<dbReference type="InterPro" id="IPR018085">
    <property type="entry name" value="Ura-DNA_Glyclase_AS"/>
</dbReference>
<dbReference type="GO" id="GO:0004844">
    <property type="term" value="F:uracil DNA N-glycosylase activity"/>
    <property type="evidence" value="ECO:0007669"/>
    <property type="project" value="UniProtKB-UniRule"/>
</dbReference>
<accession>A0A1Y1S684</accession>
<dbReference type="PROSITE" id="PS00130">
    <property type="entry name" value="U_DNA_GLYCOSYLASE"/>
    <property type="match status" value="1"/>
</dbReference>
<dbReference type="Proteomes" id="UP000192639">
    <property type="component" value="Unassembled WGS sequence"/>
</dbReference>
<evidence type="ECO:0000256" key="4">
    <source>
        <dbReference type="ARBA" id="ARBA00023204"/>
    </source>
</evidence>
<gene>
    <name evidence="8" type="primary">UNG</name>
    <name evidence="8" type="ORF">ECANGB1_1344</name>
</gene>
<feature type="domain" description="Uracil-DNA glycosylase-like" evidence="7">
    <location>
        <begin position="55"/>
        <end position="216"/>
    </location>
</feature>
<evidence type="ECO:0000256" key="2">
    <source>
        <dbReference type="ARBA" id="ARBA00022763"/>
    </source>
</evidence>
<dbReference type="PANTHER" id="PTHR11264:SF0">
    <property type="entry name" value="URACIL-DNA GLYCOSYLASE"/>
    <property type="match status" value="1"/>
</dbReference>
<keyword evidence="2 6" id="KW-0227">DNA damage</keyword>
<evidence type="ECO:0000313" key="8">
    <source>
        <dbReference type="EMBL" id="ORD93943.1"/>
    </source>
</evidence>
<name>A0A1Y1S684_9MICR</name>
<dbReference type="SMART" id="SM00986">
    <property type="entry name" value="UDG"/>
    <property type="match status" value="1"/>
</dbReference>
<comment type="caution">
    <text evidence="8">The sequence shown here is derived from an EMBL/GenBank/DDBJ whole genome shotgun (WGS) entry which is preliminary data.</text>
</comment>
<dbReference type="EC" id="3.2.2.27" evidence="6"/>
<dbReference type="VEuPathDB" id="MicrosporidiaDB:ECANGB1_1344"/>
<reference evidence="8 9" key="1">
    <citation type="journal article" date="2017" name="Environ. Microbiol.">
        <title>Decay of the glycolytic pathway and adaptation to intranuclear parasitism within Enterocytozoonidae microsporidia.</title>
        <authorList>
            <person name="Wiredu Boakye D."/>
            <person name="Jaroenlak P."/>
            <person name="Prachumwat A."/>
            <person name="Williams T.A."/>
            <person name="Bateman K.S."/>
            <person name="Itsathitphaisarn O."/>
            <person name="Sritunyalucksana K."/>
            <person name="Paszkiewicz K.H."/>
            <person name="Moore K.A."/>
            <person name="Stentiford G.D."/>
            <person name="Williams B.A."/>
        </authorList>
    </citation>
    <scope>NUCLEOTIDE SEQUENCE [LARGE SCALE GENOMIC DNA]</scope>
    <source>
        <strain evidence="8 9">GB1</strain>
    </source>
</reference>
<comment type="similarity">
    <text evidence="1 6">Belongs to the uracil-DNA glycosylase (UDG) superfamily. UNG family.</text>
</comment>
<dbReference type="InterPro" id="IPR005122">
    <property type="entry name" value="Uracil-DNA_glycosylase-like"/>
</dbReference>
<dbReference type="EMBL" id="LWDP01000038">
    <property type="protein sequence ID" value="ORD93943.1"/>
    <property type="molecule type" value="Genomic_DNA"/>
</dbReference>
<dbReference type="NCBIfam" id="NF003592">
    <property type="entry name" value="PRK05254.1-5"/>
    <property type="match status" value="1"/>
</dbReference>
<comment type="catalytic activity">
    <reaction evidence="6">
        <text>Hydrolyzes single-stranded DNA or mismatched double-stranded DNA and polynucleotides, releasing free uracil.</text>
        <dbReference type="EC" id="3.2.2.27"/>
    </reaction>
</comment>
<evidence type="ECO:0000259" key="7">
    <source>
        <dbReference type="SMART" id="SM00986"/>
    </source>
</evidence>
<dbReference type="Pfam" id="PF03167">
    <property type="entry name" value="UDG"/>
    <property type="match status" value="1"/>
</dbReference>
<dbReference type="AlphaFoldDB" id="A0A1Y1S684"/>
<dbReference type="Gene3D" id="3.40.470.10">
    <property type="entry name" value="Uracil-DNA glycosylase-like domain"/>
    <property type="match status" value="1"/>
</dbReference>
<dbReference type="InterPro" id="IPR002043">
    <property type="entry name" value="UDG_fam1"/>
</dbReference>
<evidence type="ECO:0000256" key="6">
    <source>
        <dbReference type="RuleBase" id="RU003780"/>
    </source>
</evidence>
<organism evidence="8 9">
    <name type="scientific">Enterospora canceri</name>
    <dbReference type="NCBI Taxonomy" id="1081671"/>
    <lineage>
        <taxon>Eukaryota</taxon>
        <taxon>Fungi</taxon>
        <taxon>Fungi incertae sedis</taxon>
        <taxon>Microsporidia</taxon>
        <taxon>Enterocytozoonidae</taxon>
        <taxon>Enterospora</taxon>
    </lineage>
</organism>
<evidence type="ECO:0000256" key="5">
    <source>
        <dbReference type="PROSITE-ProRule" id="PRU10072"/>
    </source>
</evidence>
<keyword evidence="3 6" id="KW-0378">Hydrolase</keyword>
<dbReference type="PANTHER" id="PTHR11264">
    <property type="entry name" value="URACIL-DNA GLYCOSYLASE"/>
    <property type="match status" value="1"/>
</dbReference>
<dbReference type="NCBIfam" id="TIGR00628">
    <property type="entry name" value="ung"/>
    <property type="match status" value="1"/>
</dbReference>
<keyword evidence="9" id="KW-1185">Reference proteome</keyword>
<evidence type="ECO:0000313" key="9">
    <source>
        <dbReference type="Proteomes" id="UP000192639"/>
    </source>
</evidence>
<feature type="active site" description="Proton acceptor" evidence="5">
    <location>
        <position position="70"/>
    </location>
</feature>
<dbReference type="CDD" id="cd10027">
    <property type="entry name" value="UDG-F1-like"/>
    <property type="match status" value="1"/>
</dbReference>
<protein>
    <recommendedName>
        <fullName evidence="6">Uracil-DNA glycosylase</fullName>
        <ecNumber evidence="6">3.2.2.27</ecNumber>
    </recommendedName>
</protein>
<dbReference type="SMART" id="SM00987">
    <property type="entry name" value="UreE_C"/>
    <property type="match status" value="1"/>
</dbReference>